<feature type="domain" description="Protein kinase" evidence="14">
    <location>
        <begin position="637"/>
        <end position="810"/>
    </location>
</feature>
<comment type="catalytic activity">
    <reaction evidence="11">
        <text>L-threonyl-[protein] + ATP = O-phospho-L-threonyl-[protein] + ADP + H(+)</text>
        <dbReference type="Rhea" id="RHEA:46608"/>
        <dbReference type="Rhea" id="RHEA-COMP:11060"/>
        <dbReference type="Rhea" id="RHEA-COMP:11605"/>
        <dbReference type="ChEBI" id="CHEBI:15378"/>
        <dbReference type="ChEBI" id="CHEBI:30013"/>
        <dbReference type="ChEBI" id="CHEBI:30616"/>
        <dbReference type="ChEBI" id="CHEBI:61977"/>
        <dbReference type="ChEBI" id="CHEBI:456216"/>
        <dbReference type="EC" id="2.7.11.1"/>
    </reaction>
</comment>
<dbReference type="Proteomes" id="UP000000763">
    <property type="component" value="Chromosome 8"/>
</dbReference>
<evidence type="ECO:0000256" key="7">
    <source>
        <dbReference type="ARBA" id="ARBA00022741"/>
    </source>
</evidence>
<keyword evidence="5 13" id="KW-0812">Transmembrane</keyword>
<dbReference type="PANTHER" id="PTHR45631:SF182">
    <property type="entry name" value="OS05G0246600 PROTEIN"/>
    <property type="match status" value="1"/>
</dbReference>
<keyword evidence="10 13" id="KW-0472">Membrane</keyword>
<dbReference type="FunFam" id="3.30.200.20:FF:000178">
    <property type="entry name" value="serine/threonine-protein kinase PBS1-like"/>
    <property type="match status" value="1"/>
</dbReference>
<dbReference type="GO" id="GO:0004672">
    <property type="term" value="F:protein kinase activity"/>
    <property type="evidence" value="ECO:0007669"/>
    <property type="project" value="InterPro"/>
</dbReference>
<accession>Q0J4E8</accession>
<dbReference type="GO" id="GO:0005524">
    <property type="term" value="F:ATP binding"/>
    <property type="evidence" value="ECO:0007669"/>
    <property type="project" value="UniProtKB-KW"/>
</dbReference>
<dbReference type="Gene3D" id="3.30.200.20">
    <property type="entry name" value="Phosphorylase Kinase, domain 1"/>
    <property type="match status" value="1"/>
</dbReference>
<dbReference type="InterPro" id="IPR001245">
    <property type="entry name" value="Ser-Thr/Tyr_kinase_cat_dom"/>
</dbReference>
<keyword evidence="4" id="KW-0808">Transferase</keyword>
<dbReference type="InterPro" id="IPR011009">
    <property type="entry name" value="Kinase-like_dom_sf"/>
</dbReference>
<dbReference type="PROSITE" id="PS00108">
    <property type="entry name" value="PROTEIN_KINASE_ST"/>
    <property type="match status" value="1"/>
</dbReference>
<dbReference type="EC" id="2.7.11.1" evidence="2"/>
<gene>
    <name evidence="15" type="ordered locus">Os08g0518400</name>
</gene>
<evidence type="ECO:0000259" key="14">
    <source>
        <dbReference type="PROSITE" id="PS50011"/>
    </source>
</evidence>
<dbReference type="InterPro" id="IPR000719">
    <property type="entry name" value="Prot_kinase_dom"/>
</dbReference>
<dbReference type="InterPro" id="IPR008271">
    <property type="entry name" value="Ser/Thr_kinase_AS"/>
</dbReference>
<evidence type="ECO:0000256" key="5">
    <source>
        <dbReference type="ARBA" id="ARBA00022692"/>
    </source>
</evidence>
<evidence type="ECO:0000256" key="10">
    <source>
        <dbReference type="ARBA" id="ARBA00023136"/>
    </source>
</evidence>
<dbReference type="PANTHER" id="PTHR45631">
    <property type="entry name" value="OS07G0107800 PROTEIN-RELATED"/>
    <property type="match status" value="1"/>
</dbReference>
<dbReference type="AlphaFoldDB" id="Q0J4E8"/>
<dbReference type="SMART" id="SM00220">
    <property type="entry name" value="S_TKc"/>
    <property type="match status" value="1"/>
</dbReference>
<proteinExistence type="predicted"/>
<keyword evidence="9 13" id="KW-1133">Transmembrane helix</keyword>
<evidence type="ECO:0000256" key="3">
    <source>
        <dbReference type="ARBA" id="ARBA00022614"/>
    </source>
</evidence>
<dbReference type="EMBL" id="AP008214">
    <property type="protein sequence ID" value="BAF24166.1"/>
    <property type="molecule type" value="Genomic_DNA"/>
</dbReference>
<dbReference type="SUPFAM" id="SSF52058">
    <property type="entry name" value="L domain-like"/>
    <property type="match status" value="1"/>
</dbReference>
<dbReference type="Pfam" id="PF00560">
    <property type="entry name" value="LRR_1"/>
    <property type="match status" value="2"/>
</dbReference>
<dbReference type="Gene3D" id="3.80.10.10">
    <property type="entry name" value="Ribonuclease Inhibitor"/>
    <property type="match status" value="1"/>
</dbReference>
<reference evidence="15 16" key="1">
    <citation type="journal article" date="2005" name="Nature">
        <title>The map-based sequence of the rice genome.</title>
        <authorList>
            <consortium name="International rice genome sequencing project (IRGSP)"/>
            <person name="Matsumoto T."/>
            <person name="Wu J."/>
            <person name="Kanamori H."/>
            <person name="Katayose Y."/>
            <person name="Fujisawa M."/>
            <person name="Namiki N."/>
            <person name="Mizuno H."/>
            <person name="Yamamoto K."/>
            <person name="Antonio B.A."/>
            <person name="Baba T."/>
            <person name="Sakata K."/>
            <person name="Nagamura Y."/>
            <person name="Aoki H."/>
            <person name="Arikawa K."/>
            <person name="Arita K."/>
            <person name="Bito T."/>
            <person name="Chiden Y."/>
            <person name="Fujitsuka N."/>
            <person name="Fukunaka R."/>
            <person name="Hamada M."/>
            <person name="Harada C."/>
            <person name="Hayashi A."/>
            <person name="Hijishita S."/>
            <person name="Honda M."/>
            <person name="Hosokawa S."/>
            <person name="Ichikawa Y."/>
            <person name="Idonuma A."/>
            <person name="Iijima M."/>
            <person name="Ikeda M."/>
            <person name="Ikeno M."/>
            <person name="Ito K."/>
            <person name="Ito S."/>
            <person name="Ito T."/>
            <person name="Ito Y."/>
            <person name="Ito Y."/>
            <person name="Iwabuchi A."/>
            <person name="Kamiya K."/>
            <person name="Karasawa W."/>
            <person name="Kurita K."/>
            <person name="Katagiri S."/>
            <person name="Kikuta A."/>
            <person name="Kobayashi H."/>
            <person name="Kobayashi N."/>
            <person name="Machita K."/>
            <person name="Maehara T."/>
            <person name="Masukawa M."/>
            <person name="Mizubayashi T."/>
            <person name="Mukai Y."/>
            <person name="Nagasaki H."/>
            <person name="Nagata Y."/>
            <person name="Naito S."/>
            <person name="Nakashima M."/>
            <person name="Nakama Y."/>
            <person name="Nakamichi Y."/>
            <person name="Nakamura M."/>
            <person name="Meguro A."/>
            <person name="Negishi M."/>
            <person name="Ohta I."/>
            <person name="Ohta T."/>
            <person name="Okamoto M."/>
            <person name="Ono N."/>
            <person name="Saji S."/>
            <person name="Sakaguchi M."/>
            <person name="Sakai K."/>
            <person name="Shibata M."/>
            <person name="Shimokawa T."/>
            <person name="Song J."/>
            <person name="Takazaki Y."/>
            <person name="Terasawa K."/>
            <person name="Tsugane M."/>
            <person name="Tsuji K."/>
            <person name="Ueda S."/>
            <person name="Waki K."/>
            <person name="Yamagata H."/>
            <person name="Yamamoto M."/>
            <person name="Yamamoto S."/>
            <person name="Yamane H."/>
            <person name="Yoshiki S."/>
            <person name="Yoshihara R."/>
            <person name="Yukawa K."/>
            <person name="Zhong H."/>
            <person name="Yano M."/>
            <person name="Yuan Q."/>
            <person name="Ouyang S."/>
            <person name="Liu J."/>
            <person name="Jones K.M."/>
            <person name="Gansberger K."/>
            <person name="Moffat K."/>
            <person name="Hill J."/>
            <person name="Bera J."/>
            <person name="Fadrosh D."/>
            <person name="Jin S."/>
            <person name="Johri S."/>
            <person name="Kim M."/>
            <person name="Overton L."/>
            <person name="Reardon M."/>
            <person name="Tsitrin T."/>
            <person name="Vuong H."/>
            <person name="Weaver B."/>
            <person name="Ciecko A."/>
            <person name="Tallon L."/>
            <person name="Jackson J."/>
            <person name="Pai G."/>
            <person name="Aken S.V."/>
            <person name="Utterback T."/>
            <person name="Reidmuller S."/>
            <person name="Feldblyum T."/>
            <person name="Hsiao J."/>
            <person name="Zismann V."/>
            <person name="Iobst S."/>
            <person name="de Vazeille A.R."/>
            <person name="Buell C.R."/>
            <person name="Ying K."/>
            <person name="Li Y."/>
            <person name="Lu T."/>
            <person name="Huang Y."/>
            <person name="Zhao Q."/>
            <person name="Feng Q."/>
            <person name="Zhang L."/>
            <person name="Zhu J."/>
            <person name="Weng Q."/>
            <person name="Mu J."/>
            <person name="Lu Y."/>
            <person name="Fan D."/>
            <person name="Liu Y."/>
            <person name="Guan J."/>
            <person name="Zhang Y."/>
            <person name="Yu S."/>
            <person name="Liu X."/>
            <person name="Zhang Y."/>
            <person name="Hong G."/>
            <person name="Han B."/>
            <person name="Choisne N."/>
            <person name="Demange N."/>
            <person name="Orjeda G."/>
            <person name="Samain S."/>
            <person name="Cattolico L."/>
            <person name="Pelletier E."/>
            <person name="Couloux A."/>
            <person name="Segurens B."/>
            <person name="Wincker P."/>
            <person name="D'Hont A."/>
            <person name="Scarpelli C."/>
            <person name="Weissenbach J."/>
            <person name="Salanoubat M."/>
            <person name="Quetier F."/>
            <person name="Yu Y."/>
            <person name="Kim H.R."/>
            <person name="Rambo T."/>
            <person name="Currie J."/>
            <person name="Collura K."/>
            <person name="Luo M."/>
            <person name="Yang T."/>
            <person name="Ammiraju J.S.S."/>
            <person name="Engler F."/>
            <person name="Soderlund C."/>
            <person name="Wing R.A."/>
            <person name="Palmer L.E."/>
            <person name="de la Bastide M."/>
            <person name="Spiegel L."/>
            <person name="Nascimento L."/>
            <person name="Zutavern T."/>
            <person name="O'Shaughnessy A."/>
            <person name="Dike S."/>
            <person name="Dedhia N."/>
            <person name="Preston R."/>
            <person name="Balija V."/>
            <person name="McCombie W.R."/>
            <person name="Chow T."/>
            <person name="Chen H."/>
            <person name="Chung M."/>
            <person name="Chen C."/>
            <person name="Shaw J."/>
            <person name="Wu H."/>
            <person name="Hsiao K."/>
            <person name="Chao Y."/>
            <person name="Chu M."/>
            <person name="Cheng C."/>
            <person name="Hour A."/>
            <person name="Lee P."/>
            <person name="Lin S."/>
            <person name="Lin Y."/>
            <person name="Liou J."/>
            <person name="Liu S."/>
            <person name="Hsing Y."/>
            <person name="Raghuvanshi S."/>
            <person name="Mohanty A."/>
            <person name="Bharti A.K."/>
            <person name="Gaur A."/>
            <person name="Gupta V."/>
            <person name="Kumar D."/>
            <person name="Ravi V."/>
            <person name="Vij S."/>
            <person name="Kapur A."/>
            <person name="Khurana P."/>
            <person name="Khurana P."/>
            <person name="Khurana J.P."/>
            <person name="Tyagi A.K."/>
            <person name="Gaikwad K."/>
            <person name="Singh A."/>
            <person name="Dalal V."/>
            <person name="Srivastava S."/>
            <person name="Dixit A."/>
            <person name="Pal A.K."/>
            <person name="Ghazi I.A."/>
            <person name="Yadav M."/>
            <person name="Pandit A."/>
            <person name="Bhargava A."/>
            <person name="Sureshbabu K."/>
            <person name="Batra K."/>
            <person name="Sharma T.R."/>
            <person name="Mohapatra T."/>
            <person name="Singh N.K."/>
            <person name="Messing J."/>
            <person name="Nelson A.B."/>
            <person name="Fuks G."/>
            <person name="Kavchok S."/>
            <person name="Keizer G."/>
            <person name="Linton E."/>
            <person name="Llaca V."/>
            <person name="Song R."/>
            <person name="Tanyolac B."/>
            <person name="Young S."/>
            <person name="Ho-Il K."/>
            <person name="Hahn J.H."/>
            <person name="Sangsakoo G."/>
            <person name="Vanavichit A."/>
            <person name="de Mattos Luiz.A.T."/>
            <person name="Zimmer P.D."/>
            <person name="Malone G."/>
            <person name="Dellagostin O."/>
            <person name="de Oliveira A.C."/>
            <person name="Bevan M."/>
            <person name="Bancroft I."/>
            <person name="Minx P."/>
            <person name="Cordum H."/>
            <person name="Wilson R."/>
            <person name="Cheng Z."/>
            <person name="Jin W."/>
            <person name="Jiang J."/>
            <person name="Leong S.A."/>
            <person name="Iwama H."/>
            <person name="Gojobori T."/>
            <person name="Itoh T."/>
            <person name="Niimura Y."/>
            <person name="Fujii Y."/>
            <person name="Habara T."/>
            <person name="Sakai H."/>
            <person name="Sato Y."/>
            <person name="Wilson G."/>
            <person name="Kumar K."/>
            <person name="McCouch S."/>
            <person name="Juretic N."/>
            <person name="Hoen D."/>
            <person name="Wright S."/>
            <person name="Bruskiewich R."/>
            <person name="Bureau T."/>
            <person name="Miyao A."/>
            <person name="Hirochika H."/>
            <person name="Nishikawa T."/>
            <person name="Kadowaki K."/>
            <person name="Sugiura M."/>
            <person name="Burr B."/>
            <person name="Sasaki T."/>
        </authorList>
    </citation>
    <scope>NUCLEOTIDE SEQUENCE [LARGE SCALE GENOMIC DNA]</scope>
    <source>
        <strain evidence="16">cv. Nipponbare</strain>
    </source>
</reference>
<evidence type="ECO:0000256" key="6">
    <source>
        <dbReference type="ARBA" id="ARBA00022737"/>
    </source>
</evidence>
<dbReference type="HOGENOM" id="CLU_077583_1_0_1"/>
<evidence type="ECO:0000256" key="8">
    <source>
        <dbReference type="ARBA" id="ARBA00022840"/>
    </source>
</evidence>
<dbReference type="PROSITE" id="PS50011">
    <property type="entry name" value="PROTEIN_KINASE_DOM"/>
    <property type="match status" value="1"/>
</dbReference>
<keyword evidence="8" id="KW-0067">ATP-binding</keyword>
<dbReference type="SUPFAM" id="SSF56112">
    <property type="entry name" value="Protein kinase-like (PK-like)"/>
    <property type="match status" value="1"/>
</dbReference>
<dbReference type="InterPro" id="IPR001611">
    <property type="entry name" value="Leu-rich_rpt"/>
</dbReference>
<organism evidence="15 16">
    <name type="scientific">Oryza sativa subsp. japonica</name>
    <name type="common">Rice</name>
    <dbReference type="NCBI Taxonomy" id="39947"/>
    <lineage>
        <taxon>Eukaryota</taxon>
        <taxon>Viridiplantae</taxon>
        <taxon>Streptophyta</taxon>
        <taxon>Embryophyta</taxon>
        <taxon>Tracheophyta</taxon>
        <taxon>Spermatophyta</taxon>
        <taxon>Magnoliopsida</taxon>
        <taxon>Liliopsida</taxon>
        <taxon>Poales</taxon>
        <taxon>Poaceae</taxon>
        <taxon>BOP clade</taxon>
        <taxon>Oryzoideae</taxon>
        <taxon>Oryzeae</taxon>
        <taxon>Oryzinae</taxon>
        <taxon>Oryza</taxon>
        <taxon>Oryza sativa</taxon>
    </lineage>
</organism>
<evidence type="ECO:0000256" key="4">
    <source>
        <dbReference type="ARBA" id="ARBA00022679"/>
    </source>
</evidence>
<evidence type="ECO:0000256" key="13">
    <source>
        <dbReference type="SAM" id="Phobius"/>
    </source>
</evidence>
<dbReference type="Pfam" id="PF07714">
    <property type="entry name" value="PK_Tyr_Ser-Thr"/>
    <property type="match status" value="1"/>
</dbReference>
<evidence type="ECO:0000313" key="15">
    <source>
        <dbReference type="EMBL" id="BAF24166.1"/>
    </source>
</evidence>
<evidence type="ECO:0000256" key="12">
    <source>
        <dbReference type="ARBA" id="ARBA00048679"/>
    </source>
</evidence>
<sequence>MDTGVEAVLRKILAFHSHQFSQETKITRGSLPQGSTIVPPSHSRSICSFGAQESSEPIRLEVNIYRFSKNLPMQCRLHFQEGSFSLYEPFNYVSVRLFHKHRLWIYCNPELHRYCGYTATPSYTDTNTSITYVGDEGFIEAGINHNVDLNNLQQTDLARRYSTIRFFPNGTRNCYTFKSLTPGDSMSRESICGDGLGVGLGIRRRPWCKYLLRAAFGYGNYDRINRLPTFDLYLGVNYWTTVRIVNARLDLRPFQEKIYPGSNMTHALVLLSFFRNTVKFGPNRYHFGTDDHQIRFPDDPRDRIWQKYEDVSEWTDVPDTVNGIVQNSPNDTYNVPSAVMRSVSTPLNDSRMDLSWSSDSSMNVDIATKFFVVLYFAEVEAIQGNALRQFDIILDNNTLVSAFSPISMMTSVFSGIVQGSGSHGISLVATSISNLPPLISAMEIFVVRPLNESSTYSEDAHSMMIIQTKFSVKRNWAGDPCSPATFSWDDLNCSYTPHGPPRITGLDLSHNNLSGPIPDFLGQVPSLIFLDLSSNNFSGSIPTNLLQKSQEGLLTLRTENNPNLCGTDKCDLILNQSKRKTKLVLEVVPPVVLVFVVLLILAIFWYCRKKRPADVTGATNPFENRRFKYKELKLIADSFKTIIGRGGFGPVYLGYLENGTPVAVKMRSQTSNQGKTEFLAEAQHLARVHHRNLVSLIGYCNDKKHLALVYEYMDGGSLADHLRGQEDLHTEPLTWLQRLNIALDSANGLEYLHRSCSPPLIHRDVKAHNILLTANFKAKISDFGLTRAFSSETNTHSTTEPAGVGSNSKN</sequence>
<evidence type="ECO:0000256" key="2">
    <source>
        <dbReference type="ARBA" id="ARBA00012513"/>
    </source>
</evidence>
<dbReference type="InterPro" id="IPR032675">
    <property type="entry name" value="LRR_dom_sf"/>
</dbReference>
<dbReference type="Pfam" id="PF12819">
    <property type="entry name" value="Malectin_like"/>
    <property type="match status" value="3"/>
</dbReference>
<reference evidence="16" key="2">
    <citation type="journal article" date="2008" name="Nucleic Acids Res.">
        <title>The rice annotation project database (RAP-DB): 2008 update.</title>
        <authorList>
            <consortium name="The rice annotation project (RAP)"/>
        </authorList>
    </citation>
    <scope>GENOME REANNOTATION</scope>
    <source>
        <strain evidence="16">cv. Nipponbare</strain>
    </source>
</reference>
<evidence type="ECO:0000313" key="16">
    <source>
        <dbReference type="Proteomes" id="UP000000763"/>
    </source>
</evidence>
<evidence type="ECO:0000256" key="11">
    <source>
        <dbReference type="ARBA" id="ARBA00047899"/>
    </source>
</evidence>
<keyword evidence="3" id="KW-0433">Leucine-rich repeat</keyword>
<name>Q0J4E8_ORYSJ</name>
<dbReference type="GO" id="GO:0016020">
    <property type="term" value="C:membrane"/>
    <property type="evidence" value="ECO:0007669"/>
    <property type="project" value="UniProtKB-SubCell"/>
</dbReference>
<keyword evidence="7" id="KW-0547">Nucleotide-binding</keyword>
<evidence type="ECO:0000256" key="1">
    <source>
        <dbReference type="ARBA" id="ARBA00004167"/>
    </source>
</evidence>
<feature type="transmembrane region" description="Helical" evidence="13">
    <location>
        <begin position="587"/>
        <end position="607"/>
    </location>
</feature>
<dbReference type="KEGG" id="dosa:Os08g0518400"/>
<keyword evidence="6" id="KW-0677">Repeat</keyword>
<dbReference type="InterPro" id="IPR024788">
    <property type="entry name" value="Malectin-like_Carb-bd_dom"/>
</dbReference>
<evidence type="ECO:0000256" key="9">
    <source>
        <dbReference type="ARBA" id="ARBA00022989"/>
    </source>
</evidence>
<protein>
    <recommendedName>
        <fullName evidence="2">non-specific serine/threonine protein kinase</fullName>
        <ecNumber evidence="2">2.7.11.1</ecNumber>
    </recommendedName>
</protein>
<dbReference type="Gene3D" id="1.10.510.10">
    <property type="entry name" value="Transferase(Phosphotransferase) domain 1"/>
    <property type="match status" value="1"/>
</dbReference>
<comment type="subcellular location">
    <subcellularLocation>
        <location evidence="1">Membrane</location>
        <topology evidence="1">Single-pass membrane protein</topology>
    </subcellularLocation>
</comment>
<comment type="catalytic activity">
    <reaction evidence="12">
        <text>L-seryl-[protein] + ATP = O-phospho-L-seryl-[protein] + ADP + H(+)</text>
        <dbReference type="Rhea" id="RHEA:17989"/>
        <dbReference type="Rhea" id="RHEA-COMP:9863"/>
        <dbReference type="Rhea" id="RHEA-COMP:11604"/>
        <dbReference type="ChEBI" id="CHEBI:15378"/>
        <dbReference type="ChEBI" id="CHEBI:29999"/>
        <dbReference type="ChEBI" id="CHEBI:30616"/>
        <dbReference type="ChEBI" id="CHEBI:83421"/>
        <dbReference type="ChEBI" id="CHEBI:456216"/>
        <dbReference type="EC" id="2.7.11.1"/>
    </reaction>
</comment>